<dbReference type="InterPro" id="IPR007263">
    <property type="entry name" value="DCC1-like"/>
</dbReference>
<evidence type="ECO:0008006" key="3">
    <source>
        <dbReference type="Google" id="ProtNLM"/>
    </source>
</evidence>
<gene>
    <name evidence="1" type="ORF">Asera_31220</name>
</gene>
<protein>
    <recommendedName>
        <fullName evidence="3">DUF393 domain-containing protein</fullName>
    </recommendedName>
</protein>
<dbReference type="Pfam" id="PF04134">
    <property type="entry name" value="DCC1-like"/>
    <property type="match status" value="1"/>
</dbReference>
<name>A0A810L0T0_9ACTN</name>
<dbReference type="AlphaFoldDB" id="A0A810L0T0"/>
<reference evidence="1" key="1">
    <citation type="submission" date="2020-08" db="EMBL/GenBank/DDBJ databases">
        <title>Whole genome shotgun sequence of Actinocatenispora sera NBRC 101916.</title>
        <authorList>
            <person name="Komaki H."/>
            <person name="Tamura T."/>
        </authorList>
    </citation>
    <scope>NUCLEOTIDE SEQUENCE</scope>
    <source>
        <strain evidence="1">NBRC 101916</strain>
    </source>
</reference>
<proteinExistence type="predicted"/>
<dbReference type="EMBL" id="AP023354">
    <property type="protein sequence ID" value="BCJ29014.1"/>
    <property type="molecule type" value="Genomic_DNA"/>
</dbReference>
<keyword evidence="2" id="KW-1185">Reference proteome</keyword>
<evidence type="ECO:0000313" key="2">
    <source>
        <dbReference type="Proteomes" id="UP000680750"/>
    </source>
</evidence>
<organism evidence="1 2">
    <name type="scientific">Actinocatenispora sera</name>
    <dbReference type="NCBI Taxonomy" id="390989"/>
    <lineage>
        <taxon>Bacteria</taxon>
        <taxon>Bacillati</taxon>
        <taxon>Actinomycetota</taxon>
        <taxon>Actinomycetes</taxon>
        <taxon>Micromonosporales</taxon>
        <taxon>Micromonosporaceae</taxon>
        <taxon>Actinocatenispora</taxon>
    </lineage>
</organism>
<accession>A0A810L0T0</accession>
<evidence type="ECO:0000313" key="1">
    <source>
        <dbReference type="EMBL" id="BCJ29014.1"/>
    </source>
</evidence>
<sequence length="127" mass="13854">MTGDRPTFLFDGDCAFCSSCAGFIERHIPTRAAVLPWQRVDLDALGVSQQQVDESVQWIDAAGVASGPDAIARLLRDAGSFWRPLGVVLGAPPVRWLAWPVYRWISRHRDLMPGGTAACALPAADRH</sequence>
<dbReference type="GO" id="GO:0015035">
    <property type="term" value="F:protein-disulfide reductase activity"/>
    <property type="evidence" value="ECO:0007669"/>
    <property type="project" value="InterPro"/>
</dbReference>
<dbReference type="RefSeq" id="WP_030448701.1">
    <property type="nucleotide sequence ID" value="NZ_AP023354.1"/>
</dbReference>
<dbReference type="OrthoDB" id="9813713at2"/>
<dbReference type="Proteomes" id="UP000680750">
    <property type="component" value="Chromosome"/>
</dbReference>
<dbReference type="KEGG" id="aser:Asera_31220"/>